<dbReference type="EMBL" id="CAXAMM010007191">
    <property type="protein sequence ID" value="CAK9013514.1"/>
    <property type="molecule type" value="Genomic_DNA"/>
</dbReference>
<evidence type="ECO:0000256" key="3">
    <source>
        <dbReference type="ARBA" id="ARBA00022989"/>
    </source>
</evidence>
<dbReference type="Gene3D" id="1.10.287.70">
    <property type="match status" value="1"/>
</dbReference>
<keyword evidence="2 5" id="KW-0812">Transmembrane</keyword>
<keyword evidence="8" id="KW-1185">Reference proteome</keyword>
<keyword evidence="4 5" id="KW-0472">Membrane</keyword>
<evidence type="ECO:0000313" key="7">
    <source>
        <dbReference type="EMBL" id="CAK9013514.1"/>
    </source>
</evidence>
<dbReference type="InterPro" id="IPR051223">
    <property type="entry name" value="Polycystin"/>
</dbReference>
<sequence length="850" mass="96584">MASLELHREVPSPFEPKLLEDPKWVNSFYNKKAVASEESLEENGVAESIYAHWIKEELSKEAACLELPFSVAFLAAFALFALGYLGQDVVMSVENSIETDIIENANFAFEGYFGNKNVNDVNDFSDFWSWTRLGMIPLLFPDVPYTYSEGLESVVPDGYNVSDLPTQWLYPGYQKPAPIQNDYLRYNRIIGGPRFRQEVSADDKATCTYFGDEATFRTWIGKPCTHFAQHELPPDLIATESFAAKPERIEWFLPESEGKRALLQRVIDMEDGCYSARVQNRTCLCEWCAQQVSAHPWLDEQTQRIEIAFITYNAHYGLYNLASVNFWFNRAGHIYQRVFVRSSWAGLELREPGALLMIIGAGVLWVLGCLYLAKVEVLEMATFIQKSNKLWYQTLAQDYAGFWNCVDWLAIIMTLVICGSFGLLHLFIGDVNYKLGQIVADVDANGYPPVQVYRQSISDFADSVVAMLDVEGNFRFWLCIYPVVLLMRLFKSFAAQKRLAIVTDTFSVAYNDLMHFFVVFLSVYFCMTVNAVIFFGQDMLDFATIDRALHACFRAMLGDWDWEAMGRIGIHKAFAWFFSFMLVMVMVLLNMLVAILMEAYGVVKDDAKNADSLFQQTRNILRRAQQTKRKERVKLSDIWDALLKEHQHNEAALLNSQRRITPFYLREIVENIPASQAVRTLKNSQTDHDKKYPAFDLQDFKAGLTSMVTRLDYSALCATYLSEKIRQYQELAKAEGRDMPVAASSSVAGTDATEATSSADVAIEKVKALTQEHSNEMADGIATILGEEMQELEKRQYNQRKAIDTTSEQLQRVRDMVYHLSETCAEITNLARQLDGAAAPSSLMTTVTTS</sequence>
<evidence type="ECO:0000313" key="8">
    <source>
        <dbReference type="Proteomes" id="UP001642464"/>
    </source>
</evidence>
<protein>
    <submittedName>
        <fullName evidence="7">Polycystin-2 (Polycystic kidney disease 2 protein homolog)</fullName>
    </submittedName>
</protein>
<proteinExistence type="predicted"/>
<comment type="subcellular location">
    <subcellularLocation>
        <location evidence="1">Membrane</location>
        <topology evidence="1">Multi-pass membrane protein</topology>
    </subcellularLocation>
</comment>
<gene>
    <name evidence="7" type="ORF">SCF082_LOCUS11963</name>
</gene>
<dbReference type="Proteomes" id="UP001642464">
    <property type="component" value="Unassembled WGS sequence"/>
</dbReference>
<evidence type="ECO:0000256" key="2">
    <source>
        <dbReference type="ARBA" id="ARBA00022692"/>
    </source>
</evidence>
<dbReference type="PANTHER" id="PTHR10877:SF183">
    <property type="entry name" value="AT14535P-RELATED"/>
    <property type="match status" value="1"/>
</dbReference>
<comment type="caution">
    <text evidence="7">The sequence shown here is derived from an EMBL/GenBank/DDBJ whole genome shotgun (WGS) entry which is preliminary data.</text>
</comment>
<feature type="transmembrane region" description="Helical" evidence="5">
    <location>
        <begin position="354"/>
        <end position="373"/>
    </location>
</feature>
<reference evidence="7 8" key="1">
    <citation type="submission" date="2024-02" db="EMBL/GenBank/DDBJ databases">
        <authorList>
            <person name="Chen Y."/>
            <person name="Shah S."/>
            <person name="Dougan E. K."/>
            <person name="Thang M."/>
            <person name="Chan C."/>
        </authorList>
    </citation>
    <scope>NUCLEOTIDE SEQUENCE [LARGE SCALE GENOMIC DNA]</scope>
</reference>
<keyword evidence="3 5" id="KW-1133">Transmembrane helix</keyword>
<dbReference type="Pfam" id="PF08016">
    <property type="entry name" value="PKD_channel"/>
    <property type="match status" value="1"/>
</dbReference>
<name>A0ABP0JGI1_9DINO</name>
<evidence type="ECO:0000256" key="4">
    <source>
        <dbReference type="ARBA" id="ARBA00023136"/>
    </source>
</evidence>
<dbReference type="InterPro" id="IPR013122">
    <property type="entry name" value="PKD1_2_channel"/>
</dbReference>
<feature type="transmembrane region" description="Helical" evidence="5">
    <location>
        <begin position="408"/>
        <end position="428"/>
    </location>
</feature>
<accession>A0ABP0JGI1</accession>
<evidence type="ECO:0000256" key="1">
    <source>
        <dbReference type="ARBA" id="ARBA00004141"/>
    </source>
</evidence>
<evidence type="ECO:0000256" key="5">
    <source>
        <dbReference type="SAM" id="Phobius"/>
    </source>
</evidence>
<feature type="transmembrane region" description="Helical" evidence="5">
    <location>
        <begin position="574"/>
        <end position="597"/>
    </location>
</feature>
<feature type="transmembrane region" description="Helical" evidence="5">
    <location>
        <begin position="514"/>
        <end position="535"/>
    </location>
</feature>
<organism evidence="7 8">
    <name type="scientific">Durusdinium trenchii</name>
    <dbReference type="NCBI Taxonomy" id="1381693"/>
    <lineage>
        <taxon>Eukaryota</taxon>
        <taxon>Sar</taxon>
        <taxon>Alveolata</taxon>
        <taxon>Dinophyceae</taxon>
        <taxon>Suessiales</taxon>
        <taxon>Symbiodiniaceae</taxon>
        <taxon>Durusdinium</taxon>
    </lineage>
</organism>
<evidence type="ECO:0000259" key="6">
    <source>
        <dbReference type="Pfam" id="PF08016"/>
    </source>
</evidence>
<dbReference type="PANTHER" id="PTHR10877">
    <property type="entry name" value="POLYCYSTIN FAMILY MEMBER"/>
    <property type="match status" value="1"/>
</dbReference>
<feature type="domain" description="Polycystin cation channel PKD1/PKD2" evidence="6">
    <location>
        <begin position="477"/>
        <end position="602"/>
    </location>
</feature>